<feature type="transmembrane region" description="Helical" evidence="5">
    <location>
        <begin position="43"/>
        <end position="60"/>
    </location>
</feature>
<dbReference type="EMBL" id="CP003238">
    <property type="protein sequence ID" value="AFK56581.1"/>
    <property type="molecule type" value="Genomic_DNA"/>
</dbReference>
<feature type="transmembrane region" description="Helical" evidence="5">
    <location>
        <begin position="271"/>
        <end position="290"/>
    </location>
</feature>
<dbReference type="GO" id="GO:0016020">
    <property type="term" value="C:membrane"/>
    <property type="evidence" value="ECO:0007669"/>
    <property type="project" value="UniProtKB-SubCell"/>
</dbReference>
<feature type="transmembrane region" description="Helical" evidence="5">
    <location>
        <begin position="126"/>
        <end position="145"/>
    </location>
</feature>
<evidence type="ECO:0000313" key="8">
    <source>
        <dbReference type="Proteomes" id="UP000005258"/>
    </source>
</evidence>
<keyword evidence="8" id="KW-1185">Reference proteome</keyword>
<dbReference type="HOGENOM" id="CLU_069324_0_0_5"/>
<geneLocation type="plasmid" evidence="7 8">
    <name>pTM2</name>
</geneLocation>
<dbReference type="InterPro" id="IPR000620">
    <property type="entry name" value="EamA_dom"/>
</dbReference>
<dbReference type="PANTHER" id="PTHR32322">
    <property type="entry name" value="INNER MEMBRANE TRANSPORTER"/>
    <property type="match status" value="1"/>
</dbReference>
<evidence type="ECO:0000259" key="6">
    <source>
        <dbReference type="Pfam" id="PF00892"/>
    </source>
</evidence>
<organism evidence="7 8">
    <name type="scientific">Tistrella mobilis (strain KA081020-065)</name>
    <dbReference type="NCBI Taxonomy" id="1110502"/>
    <lineage>
        <taxon>Bacteria</taxon>
        <taxon>Pseudomonadati</taxon>
        <taxon>Pseudomonadota</taxon>
        <taxon>Alphaproteobacteria</taxon>
        <taxon>Geminicoccales</taxon>
        <taxon>Geminicoccaceae</taxon>
        <taxon>Tistrella</taxon>
    </lineage>
</organism>
<comment type="subcellular location">
    <subcellularLocation>
        <location evidence="1">Membrane</location>
        <topology evidence="1">Multi-pass membrane protein</topology>
    </subcellularLocation>
</comment>
<dbReference type="InterPro" id="IPR037185">
    <property type="entry name" value="EmrE-like"/>
</dbReference>
<keyword evidence="7" id="KW-0614">Plasmid</keyword>
<feature type="domain" description="EamA" evidence="6">
    <location>
        <begin position="10"/>
        <end position="142"/>
    </location>
</feature>
<gene>
    <name evidence="7" type="ordered locus">TMO_b0573</name>
</gene>
<evidence type="ECO:0000256" key="3">
    <source>
        <dbReference type="ARBA" id="ARBA00022989"/>
    </source>
</evidence>
<dbReference type="RefSeq" id="WP_014753333.1">
    <property type="nucleotide sequence ID" value="NC_017966.1"/>
</dbReference>
<keyword evidence="2 5" id="KW-0812">Transmembrane</keyword>
<keyword evidence="4 5" id="KW-0472">Membrane</keyword>
<dbReference type="InterPro" id="IPR050638">
    <property type="entry name" value="AA-Vitamin_Transporters"/>
</dbReference>
<feature type="transmembrane region" description="Helical" evidence="5">
    <location>
        <begin position="217"/>
        <end position="239"/>
    </location>
</feature>
<dbReference type="Proteomes" id="UP000005258">
    <property type="component" value="Plasmid pTM2"/>
</dbReference>
<feature type="transmembrane region" description="Helical" evidence="5">
    <location>
        <begin position="9"/>
        <end position="31"/>
    </location>
</feature>
<dbReference type="Pfam" id="PF00892">
    <property type="entry name" value="EamA"/>
    <property type="match status" value="2"/>
</dbReference>
<dbReference type="KEGG" id="tmo:TMO_b0573"/>
<proteinExistence type="predicted"/>
<feature type="domain" description="EamA" evidence="6">
    <location>
        <begin position="162"/>
        <end position="290"/>
    </location>
</feature>
<evidence type="ECO:0000256" key="5">
    <source>
        <dbReference type="SAM" id="Phobius"/>
    </source>
</evidence>
<evidence type="ECO:0000313" key="7">
    <source>
        <dbReference type="EMBL" id="AFK56581.1"/>
    </source>
</evidence>
<feature type="transmembrane region" description="Helical" evidence="5">
    <location>
        <begin position="72"/>
        <end position="93"/>
    </location>
</feature>
<dbReference type="PANTHER" id="PTHR32322:SF9">
    <property type="entry name" value="AMINO-ACID METABOLITE EFFLUX PUMP-RELATED"/>
    <property type="match status" value="1"/>
</dbReference>
<keyword evidence="3 5" id="KW-1133">Transmembrane helix</keyword>
<feature type="transmembrane region" description="Helical" evidence="5">
    <location>
        <begin position="246"/>
        <end position="265"/>
    </location>
</feature>
<feature type="transmembrane region" description="Helical" evidence="5">
    <location>
        <begin position="160"/>
        <end position="178"/>
    </location>
</feature>
<name>I3TUZ3_TISMK</name>
<protein>
    <recommendedName>
        <fullName evidence="6">EamA domain-containing protein</fullName>
    </recommendedName>
</protein>
<accession>I3TUZ3</accession>
<evidence type="ECO:0000256" key="4">
    <source>
        <dbReference type="ARBA" id="ARBA00023136"/>
    </source>
</evidence>
<feature type="transmembrane region" description="Helical" evidence="5">
    <location>
        <begin position="190"/>
        <end position="211"/>
    </location>
</feature>
<feature type="transmembrane region" description="Helical" evidence="5">
    <location>
        <begin position="99"/>
        <end position="119"/>
    </location>
</feature>
<evidence type="ECO:0000256" key="1">
    <source>
        <dbReference type="ARBA" id="ARBA00004141"/>
    </source>
</evidence>
<dbReference type="SUPFAM" id="SSF103481">
    <property type="entry name" value="Multidrug resistance efflux transporter EmrE"/>
    <property type="match status" value="2"/>
</dbReference>
<dbReference type="AlphaFoldDB" id="I3TUZ3"/>
<evidence type="ECO:0000256" key="2">
    <source>
        <dbReference type="ARBA" id="ARBA00022692"/>
    </source>
</evidence>
<sequence length="296" mass="29961">MIAGDRPRIIGWTVVAMIAFAANSVLCRWALDRTAIDPAAFTGLRLAAGAVMLWLCLRAGRRTGGGVRPGPWPGSWAGAAALSAYAAAFSFAYVGLPAASGALLLFGAVQVTMIAAGLIRGERLRPLQWLGIALAAGGLVALLAPKTQIPDQGAQAPDPVAAALMLASGAAWGVYSLIGRRSRDPLATTAGNFMRSLPLAVLLLVPALLRMEIDPQGVALAVASGALASGLGYAVWYAVLPALGAAQAASVQLSVPVIAALGGTVLLGEAITWHLVVVSVAVLGGIALVIRPAARG</sequence>
<reference evidence="7 8" key="1">
    <citation type="journal article" date="2012" name="J. Am. Chem. Soc.">
        <title>Bacterial biosynthesis and maturation of the didemnin anti-cancer agents.</title>
        <authorList>
            <person name="Xu Y."/>
            <person name="Kersten R.D."/>
            <person name="Nam S.J."/>
            <person name="Lu L."/>
            <person name="Al-Suwailem A.M."/>
            <person name="Zheng H."/>
            <person name="Fenical W."/>
            <person name="Dorrestein P.C."/>
            <person name="Moore B.S."/>
            <person name="Qian P.Y."/>
        </authorList>
    </citation>
    <scope>NUCLEOTIDE SEQUENCE [LARGE SCALE GENOMIC DNA]</scope>
    <source>
        <strain evidence="7 8">KA081020-065</strain>
    </source>
</reference>